<proteinExistence type="predicted"/>
<reference evidence="1 2" key="1">
    <citation type="submission" date="2018-11" db="EMBL/GenBank/DDBJ databases">
        <authorList>
            <consortium name="Pathogen Informatics"/>
        </authorList>
    </citation>
    <scope>NUCLEOTIDE SEQUENCE [LARGE SCALE GENOMIC DNA]</scope>
</reference>
<gene>
    <name evidence="1" type="ORF">CGOC_LOCUS5038</name>
</gene>
<evidence type="ECO:0000313" key="2">
    <source>
        <dbReference type="Proteomes" id="UP000271889"/>
    </source>
</evidence>
<evidence type="ECO:0000313" key="1">
    <source>
        <dbReference type="EMBL" id="VDK60515.1"/>
    </source>
</evidence>
<organism evidence="1 2">
    <name type="scientific">Cylicostephanus goldi</name>
    <name type="common">Nematode worm</name>
    <dbReference type="NCBI Taxonomy" id="71465"/>
    <lineage>
        <taxon>Eukaryota</taxon>
        <taxon>Metazoa</taxon>
        <taxon>Ecdysozoa</taxon>
        <taxon>Nematoda</taxon>
        <taxon>Chromadorea</taxon>
        <taxon>Rhabditida</taxon>
        <taxon>Rhabditina</taxon>
        <taxon>Rhabditomorpha</taxon>
        <taxon>Strongyloidea</taxon>
        <taxon>Strongylidae</taxon>
        <taxon>Cylicostephanus</taxon>
    </lineage>
</organism>
<name>A0A3P6S1K6_CYLGO</name>
<accession>A0A3P6S1K6</accession>
<dbReference type="Proteomes" id="UP000271889">
    <property type="component" value="Unassembled WGS sequence"/>
</dbReference>
<protein>
    <submittedName>
        <fullName evidence="1">Uncharacterized protein</fullName>
    </submittedName>
</protein>
<sequence length="90" mass="10138">MGTVCTLAYVGGPLARPESLSTLPNDASKLNRHPLHTVDDVLTNVNNLRDADPKVEGKQEIADHQHIRRLFRYNCLPINVNSVPEFFNSW</sequence>
<keyword evidence="2" id="KW-1185">Reference proteome</keyword>
<dbReference type="AlphaFoldDB" id="A0A3P6S1K6"/>
<dbReference type="EMBL" id="UYRV01014768">
    <property type="protein sequence ID" value="VDK60515.1"/>
    <property type="molecule type" value="Genomic_DNA"/>
</dbReference>